<keyword evidence="5" id="KW-0812">Transmembrane</keyword>
<dbReference type="InterPro" id="IPR050482">
    <property type="entry name" value="Sensor_HK_TwoCompSys"/>
</dbReference>
<accession>A0A7W7LNY9</accession>
<organism evidence="7 8">
    <name type="scientific">Streptomyces olivoverticillatus</name>
    <dbReference type="NCBI Taxonomy" id="66427"/>
    <lineage>
        <taxon>Bacteria</taxon>
        <taxon>Bacillati</taxon>
        <taxon>Actinomycetota</taxon>
        <taxon>Actinomycetes</taxon>
        <taxon>Kitasatosporales</taxon>
        <taxon>Streptomycetaceae</taxon>
        <taxon>Streptomyces</taxon>
    </lineage>
</organism>
<evidence type="ECO:0000256" key="3">
    <source>
        <dbReference type="ARBA" id="ARBA00023012"/>
    </source>
</evidence>
<dbReference type="GO" id="GO:0000155">
    <property type="term" value="F:phosphorelay sensor kinase activity"/>
    <property type="evidence" value="ECO:0007669"/>
    <property type="project" value="InterPro"/>
</dbReference>
<keyword evidence="3" id="KW-0902">Two-component regulatory system</keyword>
<dbReference type="EC" id="2.7.13.3" evidence="7"/>
<gene>
    <name evidence="7" type="ORF">FHS39_002147</name>
</gene>
<keyword evidence="1 7" id="KW-0808">Transferase</keyword>
<feature type="domain" description="Signal transduction histidine kinase subgroup 3 dimerisation and phosphoacceptor" evidence="6">
    <location>
        <begin position="154"/>
        <end position="220"/>
    </location>
</feature>
<dbReference type="SUPFAM" id="SSF55874">
    <property type="entry name" value="ATPase domain of HSP90 chaperone/DNA topoisomerase II/histidine kinase"/>
    <property type="match status" value="1"/>
</dbReference>
<keyword evidence="8" id="KW-1185">Reference proteome</keyword>
<keyword evidence="2 7" id="KW-0418">Kinase</keyword>
<evidence type="ECO:0000313" key="7">
    <source>
        <dbReference type="EMBL" id="MBB4893116.1"/>
    </source>
</evidence>
<dbReference type="Proteomes" id="UP000556084">
    <property type="component" value="Unassembled WGS sequence"/>
</dbReference>
<feature type="transmembrane region" description="Helical" evidence="5">
    <location>
        <begin position="43"/>
        <end position="60"/>
    </location>
</feature>
<dbReference type="PANTHER" id="PTHR24421:SF63">
    <property type="entry name" value="SENSOR HISTIDINE KINASE DESK"/>
    <property type="match status" value="1"/>
</dbReference>
<evidence type="ECO:0000256" key="4">
    <source>
        <dbReference type="SAM" id="MobiDB-lite"/>
    </source>
</evidence>
<dbReference type="Gene3D" id="1.20.5.1930">
    <property type="match status" value="1"/>
</dbReference>
<dbReference type="Pfam" id="PF07730">
    <property type="entry name" value="HisKA_3"/>
    <property type="match status" value="1"/>
</dbReference>
<feature type="transmembrane region" description="Helical" evidence="5">
    <location>
        <begin position="14"/>
        <end position="31"/>
    </location>
</feature>
<evidence type="ECO:0000256" key="1">
    <source>
        <dbReference type="ARBA" id="ARBA00022679"/>
    </source>
</evidence>
<dbReference type="AlphaFoldDB" id="A0A7W7LNY9"/>
<dbReference type="Gene3D" id="3.30.565.10">
    <property type="entry name" value="Histidine kinase-like ATPase, C-terminal domain"/>
    <property type="match status" value="1"/>
</dbReference>
<comment type="caution">
    <text evidence="7">The sequence shown here is derived from an EMBL/GenBank/DDBJ whole genome shotgun (WGS) entry which is preliminary data.</text>
</comment>
<feature type="region of interest" description="Disordered" evidence="4">
    <location>
        <begin position="345"/>
        <end position="364"/>
    </location>
</feature>
<dbReference type="RefSeq" id="WP_184348887.1">
    <property type="nucleotide sequence ID" value="NZ_JACHJH010000003.1"/>
</dbReference>
<dbReference type="InterPro" id="IPR011712">
    <property type="entry name" value="Sig_transdc_His_kin_sub3_dim/P"/>
</dbReference>
<feature type="transmembrane region" description="Helical" evidence="5">
    <location>
        <begin position="89"/>
        <end position="106"/>
    </location>
</feature>
<keyword evidence="5" id="KW-1133">Transmembrane helix</keyword>
<protein>
    <submittedName>
        <fullName evidence="7">Two-component system sensor histidine kinase DesK</fullName>
        <ecNumber evidence="7">2.7.13.3</ecNumber>
    </submittedName>
</protein>
<feature type="compositionally biased region" description="Low complexity" evidence="4">
    <location>
        <begin position="345"/>
        <end position="354"/>
    </location>
</feature>
<dbReference type="InterPro" id="IPR036890">
    <property type="entry name" value="HATPase_C_sf"/>
</dbReference>
<sequence>MTLNLLRNGLRGEVLYFSLAGVAVTSAVQFVHSTPKARLRLGGLKYLTLGFQAVFTYLPIVVHGQWWGSMAGFLAGSLLLLLRPRPAWALYGAVGVSMFVIPLLGGNAWQKSFYYCQSSLLCGIVVYGLSHLSRVIRELHDTRDELARTAVSQERLRFARDLHDLLGYSLSSITLKSELIRRLIPTQPQQAVEEVAEVLTISRQSLADVRTVASGYRDMSLEQEIASARSVLTAAEVDVRTEFRLGVVSRQVDTVLATVLREAITNLLRHSRASRCSIIVSRDHSARVRLTVLNDGACPTHRDASPDSGSGLGNLAARLQAVGGRLTFVRTDNGMFRLVAEAPAEQTAEPATAAKELATGGLGA</sequence>
<evidence type="ECO:0000259" key="6">
    <source>
        <dbReference type="Pfam" id="PF07730"/>
    </source>
</evidence>
<dbReference type="CDD" id="cd16917">
    <property type="entry name" value="HATPase_UhpB-NarQ-NarX-like"/>
    <property type="match status" value="1"/>
</dbReference>
<dbReference type="GO" id="GO:0046983">
    <property type="term" value="F:protein dimerization activity"/>
    <property type="evidence" value="ECO:0007669"/>
    <property type="project" value="InterPro"/>
</dbReference>
<evidence type="ECO:0000256" key="5">
    <source>
        <dbReference type="SAM" id="Phobius"/>
    </source>
</evidence>
<evidence type="ECO:0000256" key="2">
    <source>
        <dbReference type="ARBA" id="ARBA00022777"/>
    </source>
</evidence>
<reference evidence="7 8" key="1">
    <citation type="submission" date="2020-08" db="EMBL/GenBank/DDBJ databases">
        <title>Genomic Encyclopedia of Type Strains, Phase III (KMG-III): the genomes of soil and plant-associated and newly described type strains.</title>
        <authorList>
            <person name="Whitman W."/>
        </authorList>
    </citation>
    <scope>NUCLEOTIDE SEQUENCE [LARGE SCALE GENOMIC DNA]</scope>
    <source>
        <strain evidence="7 8">CECT 3266</strain>
    </source>
</reference>
<proteinExistence type="predicted"/>
<dbReference type="PANTHER" id="PTHR24421">
    <property type="entry name" value="NITRATE/NITRITE SENSOR PROTEIN NARX-RELATED"/>
    <property type="match status" value="1"/>
</dbReference>
<name>A0A7W7LNY9_9ACTN</name>
<dbReference type="EMBL" id="JACHJH010000003">
    <property type="protein sequence ID" value="MBB4893116.1"/>
    <property type="molecule type" value="Genomic_DNA"/>
</dbReference>
<evidence type="ECO:0000313" key="8">
    <source>
        <dbReference type="Proteomes" id="UP000556084"/>
    </source>
</evidence>
<dbReference type="GO" id="GO:0016020">
    <property type="term" value="C:membrane"/>
    <property type="evidence" value="ECO:0007669"/>
    <property type="project" value="InterPro"/>
</dbReference>
<keyword evidence="5" id="KW-0472">Membrane</keyword>